<dbReference type="Proteomes" id="UP000887226">
    <property type="component" value="Unassembled WGS sequence"/>
</dbReference>
<protein>
    <recommendedName>
        <fullName evidence="4">Secreted protein</fullName>
    </recommendedName>
</protein>
<gene>
    <name evidence="2" type="ORF">BJ878DRAFT_502541</name>
</gene>
<evidence type="ECO:0000313" key="3">
    <source>
        <dbReference type="Proteomes" id="UP000887226"/>
    </source>
</evidence>
<reference evidence="2" key="1">
    <citation type="journal article" date="2021" name="IMA Fungus">
        <title>Genomic characterization of three marine fungi, including Emericellopsis atlantica sp. nov. with signatures of a generalist lifestyle and marine biomass degradation.</title>
        <authorList>
            <person name="Hagestad O.C."/>
            <person name="Hou L."/>
            <person name="Andersen J.H."/>
            <person name="Hansen E.H."/>
            <person name="Altermark B."/>
            <person name="Li C."/>
            <person name="Kuhnert E."/>
            <person name="Cox R.J."/>
            <person name="Crous P.W."/>
            <person name="Spatafora J.W."/>
            <person name="Lail K."/>
            <person name="Amirebrahimi M."/>
            <person name="Lipzen A."/>
            <person name="Pangilinan J."/>
            <person name="Andreopoulos W."/>
            <person name="Hayes R.D."/>
            <person name="Ng V."/>
            <person name="Grigoriev I.V."/>
            <person name="Jackson S.A."/>
            <person name="Sutton T.D.S."/>
            <person name="Dobson A.D.W."/>
            <person name="Rama T."/>
        </authorList>
    </citation>
    <scope>NUCLEOTIDE SEQUENCE</scope>
    <source>
        <strain evidence="2">TRa3180A</strain>
    </source>
</reference>
<keyword evidence="3" id="KW-1185">Reference proteome</keyword>
<dbReference type="EMBL" id="MU253859">
    <property type="protein sequence ID" value="KAG9245217.1"/>
    <property type="molecule type" value="Genomic_DNA"/>
</dbReference>
<sequence>MRFCVSVAILLASLASFLLQTRIFTVPSGYRWRQVSCFTNQLSDISGTPEQSTPDGPPALTIACCKQPAFTISR</sequence>
<evidence type="ECO:0008006" key="4">
    <source>
        <dbReference type="Google" id="ProtNLM"/>
    </source>
</evidence>
<accession>A0A9P8CFV2</accession>
<organism evidence="2 3">
    <name type="scientific">Calycina marina</name>
    <dbReference type="NCBI Taxonomy" id="1763456"/>
    <lineage>
        <taxon>Eukaryota</taxon>
        <taxon>Fungi</taxon>
        <taxon>Dikarya</taxon>
        <taxon>Ascomycota</taxon>
        <taxon>Pezizomycotina</taxon>
        <taxon>Leotiomycetes</taxon>
        <taxon>Helotiales</taxon>
        <taxon>Pezizellaceae</taxon>
        <taxon>Calycina</taxon>
    </lineage>
</organism>
<evidence type="ECO:0000313" key="2">
    <source>
        <dbReference type="EMBL" id="KAG9245217.1"/>
    </source>
</evidence>
<feature type="chain" id="PRO_5040275668" description="Secreted protein" evidence="1">
    <location>
        <begin position="24"/>
        <end position="74"/>
    </location>
</feature>
<proteinExistence type="predicted"/>
<name>A0A9P8CFV2_9HELO</name>
<feature type="signal peptide" evidence="1">
    <location>
        <begin position="1"/>
        <end position="23"/>
    </location>
</feature>
<evidence type="ECO:0000256" key="1">
    <source>
        <dbReference type="SAM" id="SignalP"/>
    </source>
</evidence>
<dbReference type="AlphaFoldDB" id="A0A9P8CFV2"/>
<comment type="caution">
    <text evidence="2">The sequence shown here is derived from an EMBL/GenBank/DDBJ whole genome shotgun (WGS) entry which is preliminary data.</text>
</comment>
<keyword evidence="1" id="KW-0732">Signal</keyword>